<comment type="subcellular location">
    <subcellularLocation>
        <location evidence="1">Membrane</location>
        <topology evidence="1">Multi-pass membrane protein</topology>
    </subcellularLocation>
</comment>
<accession>A0A3N4I3F9</accession>
<organism evidence="5 6">
    <name type="scientific">Ascobolus immersus RN42</name>
    <dbReference type="NCBI Taxonomy" id="1160509"/>
    <lineage>
        <taxon>Eukaryota</taxon>
        <taxon>Fungi</taxon>
        <taxon>Dikarya</taxon>
        <taxon>Ascomycota</taxon>
        <taxon>Pezizomycotina</taxon>
        <taxon>Pezizomycetes</taxon>
        <taxon>Pezizales</taxon>
        <taxon>Ascobolaceae</taxon>
        <taxon>Ascobolus</taxon>
    </lineage>
</organism>
<name>A0A3N4I3F9_ASCIM</name>
<dbReference type="InterPro" id="IPR036259">
    <property type="entry name" value="MFS_trans_sf"/>
</dbReference>
<dbReference type="PANTHER" id="PTHR11360">
    <property type="entry name" value="MONOCARBOXYLATE TRANSPORTER"/>
    <property type="match status" value="1"/>
</dbReference>
<dbReference type="Pfam" id="PF07690">
    <property type="entry name" value="MFS_1"/>
    <property type="match status" value="1"/>
</dbReference>
<proteinExistence type="inferred from homology"/>
<keyword evidence="4" id="KW-0812">Transmembrane</keyword>
<reference evidence="5 6" key="1">
    <citation type="journal article" date="2018" name="Nat. Ecol. Evol.">
        <title>Pezizomycetes genomes reveal the molecular basis of ectomycorrhizal truffle lifestyle.</title>
        <authorList>
            <person name="Murat C."/>
            <person name="Payen T."/>
            <person name="Noel B."/>
            <person name="Kuo A."/>
            <person name="Morin E."/>
            <person name="Chen J."/>
            <person name="Kohler A."/>
            <person name="Krizsan K."/>
            <person name="Balestrini R."/>
            <person name="Da Silva C."/>
            <person name="Montanini B."/>
            <person name="Hainaut M."/>
            <person name="Levati E."/>
            <person name="Barry K.W."/>
            <person name="Belfiori B."/>
            <person name="Cichocki N."/>
            <person name="Clum A."/>
            <person name="Dockter R.B."/>
            <person name="Fauchery L."/>
            <person name="Guy J."/>
            <person name="Iotti M."/>
            <person name="Le Tacon F."/>
            <person name="Lindquist E.A."/>
            <person name="Lipzen A."/>
            <person name="Malagnac F."/>
            <person name="Mello A."/>
            <person name="Molinier V."/>
            <person name="Miyauchi S."/>
            <person name="Poulain J."/>
            <person name="Riccioni C."/>
            <person name="Rubini A."/>
            <person name="Sitrit Y."/>
            <person name="Splivallo R."/>
            <person name="Traeger S."/>
            <person name="Wang M."/>
            <person name="Zifcakova L."/>
            <person name="Wipf D."/>
            <person name="Zambonelli A."/>
            <person name="Paolocci F."/>
            <person name="Nowrousian M."/>
            <person name="Ottonello S."/>
            <person name="Baldrian P."/>
            <person name="Spatafora J.W."/>
            <person name="Henrissat B."/>
            <person name="Nagy L.G."/>
            <person name="Aury J.M."/>
            <person name="Wincker P."/>
            <person name="Grigoriev I.V."/>
            <person name="Bonfante P."/>
            <person name="Martin F.M."/>
        </authorList>
    </citation>
    <scope>NUCLEOTIDE SEQUENCE [LARGE SCALE GENOMIC DNA]</scope>
    <source>
        <strain evidence="5 6">RN42</strain>
    </source>
</reference>
<dbReference type="Proteomes" id="UP000275078">
    <property type="component" value="Unassembled WGS sequence"/>
</dbReference>
<dbReference type="AlphaFoldDB" id="A0A3N4I3F9"/>
<feature type="transmembrane region" description="Helical" evidence="4">
    <location>
        <begin position="58"/>
        <end position="87"/>
    </location>
</feature>
<dbReference type="Gene3D" id="1.20.1250.20">
    <property type="entry name" value="MFS general substrate transporter like domains"/>
    <property type="match status" value="2"/>
</dbReference>
<feature type="transmembrane region" description="Helical" evidence="4">
    <location>
        <begin position="390"/>
        <end position="409"/>
    </location>
</feature>
<feature type="transmembrane region" description="Helical" evidence="4">
    <location>
        <begin position="320"/>
        <end position="342"/>
    </location>
</feature>
<dbReference type="GO" id="GO:0022857">
    <property type="term" value="F:transmembrane transporter activity"/>
    <property type="evidence" value="ECO:0007669"/>
    <property type="project" value="InterPro"/>
</dbReference>
<dbReference type="EMBL" id="ML119686">
    <property type="protein sequence ID" value="RPA80652.1"/>
    <property type="molecule type" value="Genomic_DNA"/>
</dbReference>
<keyword evidence="6" id="KW-1185">Reference proteome</keyword>
<feature type="transmembrane region" description="Helical" evidence="4">
    <location>
        <begin position="354"/>
        <end position="378"/>
    </location>
</feature>
<gene>
    <name evidence="5" type="ORF">BJ508DRAFT_210048</name>
</gene>
<feature type="region of interest" description="Disordered" evidence="3">
    <location>
        <begin position="1"/>
        <end position="25"/>
    </location>
</feature>
<feature type="transmembrane region" description="Helical" evidence="4">
    <location>
        <begin position="154"/>
        <end position="174"/>
    </location>
</feature>
<evidence type="ECO:0000256" key="1">
    <source>
        <dbReference type="ARBA" id="ARBA00004141"/>
    </source>
</evidence>
<sequence>MVDLEDLRAPNDKRAPYNASLNDLDDDRNENRLALVVSNEGPNPSVNEEVGPDGGYGWVVLGALIAVNICTWGIISVYAVYLAHFIADNTFPEATRLQLAFVAGLQVSVAMALGPAINKLVRMTSMRTSMAMGVVLQAGCLIACSFVTKVWQLFLAQGVGFSIAHGLLFTASAGVVSQWFTKRRSFANGLLTAGGGLGGLIFSLSVERTIVTAGMPWAYRMTAIVCFVINTIATCLVKDRSAEIKANQKSFDLTLFRRWDFRILLLWGITQLLGYTAILFSIGDYSRAIGLSSQQASIVAACLSLGMVFGRPSVGYFSDIYGRINVSLLCGFTTGLMIIVLWVPADYGNETAKYALSILFALMAGAICASFWVTMTPVTVEVVGLKNMNAALSIVWFSTCIPTCFSTPIALQLRGTVGVDAHPYLKPQMFSFTMYMASTFCLWNVRAMTLKARKSREAERCRQMEKHQADTPTGSETGTLEPKLGIWDLYFKWEKV</sequence>
<comment type="similarity">
    <text evidence="2">Belongs to the major facilitator superfamily. Monocarboxylate porter (TC 2.A.1.13) family.</text>
</comment>
<evidence type="ECO:0000256" key="3">
    <source>
        <dbReference type="SAM" id="MobiDB-lite"/>
    </source>
</evidence>
<feature type="transmembrane region" description="Helical" evidence="4">
    <location>
        <begin position="288"/>
        <end position="308"/>
    </location>
</feature>
<feature type="compositionally biased region" description="Basic and acidic residues" evidence="3">
    <location>
        <begin position="1"/>
        <end position="15"/>
    </location>
</feature>
<feature type="transmembrane region" description="Helical" evidence="4">
    <location>
        <begin position="129"/>
        <end position="148"/>
    </location>
</feature>
<keyword evidence="4" id="KW-0472">Membrane</keyword>
<feature type="transmembrane region" description="Helical" evidence="4">
    <location>
        <begin position="429"/>
        <end position="446"/>
    </location>
</feature>
<dbReference type="PANTHER" id="PTHR11360:SF315">
    <property type="entry name" value="TRANSPORTER MCH2-RELATED"/>
    <property type="match status" value="1"/>
</dbReference>
<feature type="transmembrane region" description="Helical" evidence="4">
    <location>
        <begin position="186"/>
        <end position="205"/>
    </location>
</feature>
<feature type="transmembrane region" description="Helical" evidence="4">
    <location>
        <begin position="217"/>
        <end position="238"/>
    </location>
</feature>
<feature type="transmembrane region" description="Helical" evidence="4">
    <location>
        <begin position="259"/>
        <end position="282"/>
    </location>
</feature>
<dbReference type="GO" id="GO:0016020">
    <property type="term" value="C:membrane"/>
    <property type="evidence" value="ECO:0007669"/>
    <property type="project" value="UniProtKB-SubCell"/>
</dbReference>
<feature type="transmembrane region" description="Helical" evidence="4">
    <location>
        <begin position="99"/>
        <end position="117"/>
    </location>
</feature>
<evidence type="ECO:0000256" key="2">
    <source>
        <dbReference type="ARBA" id="ARBA00006727"/>
    </source>
</evidence>
<dbReference type="STRING" id="1160509.A0A3N4I3F9"/>
<evidence type="ECO:0000313" key="6">
    <source>
        <dbReference type="Proteomes" id="UP000275078"/>
    </source>
</evidence>
<evidence type="ECO:0000256" key="4">
    <source>
        <dbReference type="SAM" id="Phobius"/>
    </source>
</evidence>
<evidence type="ECO:0000313" key="5">
    <source>
        <dbReference type="EMBL" id="RPA80652.1"/>
    </source>
</evidence>
<dbReference type="InterPro" id="IPR011701">
    <property type="entry name" value="MFS"/>
</dbReference>
<protein>
    <submittedName>
        <fullName evidence="5">MFS general substrate transporter</fullName>
    </submittedName>
</protein>
<keyword evidence="4" id="KW-1133">Transmembrane helix</keyword>
<dbReference type="InterPro" id="IPR050327">
    <property type="entry name" value="Proton-linked_MCT"/>
</dbReference>
<dbReference type="OrthoDB" id="6499973at2759"/>
<dbReference type="SUPFAM" id="SSF103473">
    <property type="entry name" value="MFS general substrate transporter"/>
    <property type="match status" value="1"/>
</dbReference>